<gene>
    <name evidence="2" type="ORF">MEDL_1983</name>
</gene>
<dbReference type="SUPFAM" id="SSF55394">
    <property type="entry name" value="Bactericidal permeability-increasing protein, BPI"/>
    <property type="match status" value="1"/>
</dbReference>
<sequence length="157" mass="16930">MKSSITLASESDLQWKATNLALEIDGKFHYKYKKGIIRLSGGGSVNVKFSDISFSVGVNLGVDGSGKPTIKAGKCSCDSGPVKVKFRGGLAWIYNLFSGKVGKIIASQFQSKMCGIIQDLIDKNAQESLSTIKGNMFFMQILIQCQYLVVLSTTTGS</sequence>
<evidence type="ECO:0000313" key="3">
    <source>
        <dbReference type="Proteomes" id="UP000683360"/>
    </source>
</evidence>
<evidence type="ECO:0000313" key="2">
    <source>
        <dbReference type="EMBL" id="CAG2186439.1"/>
    </source>
</evidence>
<dbReference type="EMBL" id="CAJPWZ010000134">
    <property type="protein sequence ID" value="CAG2186439.1"/>
    <property type="molecule type" value="Genomic_DNA"/>
</dbReference>
<dbReference type="AlphaFoldDB" id="A0A8S3PTS0"/>
<keyword evidence="3" id="KW-1185">Reference proteome</keyword>
<name>A0A8S3PTS0_MYTED</name>
<protein>
    <submittedName>
        <fullName evidence="2">LBP</fullName>
    </submittedName>
</protein>
<dbReference type="OrthoDB" id="10255543at2759"/>
<evidence type="ECO:0000259" key="1">
    <source>
        <dbReference type="Pfam" id="PF01273"/>
    </source>
</evidence>
<dbReference type="GO" id="GO:0008289">
    <property type="term" value="F:lipid binding"/>
    <property type="evidence" value="ECO:0007669"/>
    <property type="project" value="InterPro"/>
</dbReference>
<dbReference type="InterPro" id="IPR017943">
    <property type="entry name" value="Bactericidal_perm-incr_a/b_dom"/>
</dbReference>
<dbReference type="GO" id="GO:0005615">
    <property type="term" value="C:extracellular space"/>
    <property type="evidence" value="ECO:0007669"/>
    <property type="project" value="TreeGrafter"/>
</dbReference>
<proteinExistence type="predicted"/>
<organism evidence="2 3">
    <name type="scientific">Mytilus edulis</name>
    <name type="common">Blue mussel</name>
    <dbReference type="NCBI Taxonomy" id="6550"/>
    <lineage>
        <taxon>Eukaryota</taxon>
        <taxon>Metazoa</taxon>
        <taxon>Spiralia</taxon>
        <taxon>Lophotrochozoa</taxon>
        <taxon>Mollusca</taxon>
        <taxon>Bivalvia</taxon>
        <taxon>Autobranchia</taxon>
        <taxon>Pteriomorphia</taxon>
        <taxon>Mytilida</taxon>
        <taxon>Mytiloidea</taxon>
        <taxon>Mytilidae</taxon>
        <taxon>Mytilinae</taxon>
        <taxon>Mytilus</taxon>
    </lineage>
</organism>
<comment type="caution">
    <text evidence="2">The sequence shown here is derived from an EMBL/GenBank/DDBJ whole genome shotgun (WGS) entry which is preliminary data.</text>
</comment>
<dbReference type="Proteomes" id="UP000683360">
    <property type="component" value="Unassembled WGS sequence"/>
</dbReference>
<reference evidence="2" key="1">
    <citation type="submission" date="2021-03" db="EMBL/GenBank/DDBJ databases">
        <authorList>
            <person name="Bekaert M."/>
        </authorList>
    </citation>
    <scope>NUCLEOTIDE SEQUENCE</scope>
</reference>
<feature type="domain" description="Lipid-binding serum glycoprotein N-terminal" evidence="1">
    <location>
        <begin position="4"/>
        <end position="121"/>
    </location>
</feature>
<dbReference type="InterPro" id="IPR017942">
    <property type="entry name" value="Lipid-bd_serum_glycop_N"/>
</dbReference>
<dbReference type="InterPro" id="IPR032942">
    <property type="entry name" value="BPI/LBP/Plunc"/>
</dbReference>
<dbReference type="PANTHER" id="PTHR10504:SF131">
    <property type="entry name" value="BPI2 DOMAIN-CONTAINING PROTEIN"/>
    <property type="match status" value="1"/>
</dbReference>
<accession>A0A8S3PTS0</accession>
<dbReference type="Gene3D" id="3.15.10.10">
    <property type="entry name" value="Bactericidal permeability-increasing protein, domain 1"/>
    <property type="match status" value="1"/>
</dbReference>
<dbReference type="PANTHER" id="PTHR10504">
    <property type="entry name" value="BACTERICIDAL PERMEABILITY-INCREASING BPI PROTEIN-RELATED"/>
    <property type="match status" value="1"/>
</dbReference>
<dbReference type="Pfam" id="PF01273">
    <property type="entry name" value="LBP_BPI_CETP"/>
    <property type="match status" value="1"/>
</dbReference>